<gene>
    <name evidence="4" type="ORF">IAA54_03775</name>
</gene>
<keyword evidence="1" id="KW-0863">Zinc-finger</keyword>
<dbReference type="InterPro" id="IPR007527">
    <property type="entry name" value="Znf_SWIM"/>
</dbReference>
<evidence type="ECO:0000256" key="2">
    <source>
        <dbReference type="SAM" id="MobiDB-lite"/>
    </source>
</evidence>
<name>A0A9D1DPQ7_9FIRM</name>
<feature type="region of interest" description="Disordered" evidence="2">
    <location>
        <begin position="98"/>
        <end position="130"/>
    </location>
</feature>
<dbReference type="GO" id="GO:0008270">
    <property type="term" value="F:zinc ion binding"/>
    <property type="evidence" value="ECO:0007669"/>
    <property type="project" value="UniProtKB-KW"/>
</dbReference>
<protein>
    <recommendedName>
        <fullName evidence="3">SWIM-type domain-containing protein</fullName>
    </recommendedName>
</protein>
<reference evidence="4" key="2">
    <citation type="journal article" date="2021" name="PeerJ">
        <title>Extensive microbial diversity within the chicken gut microbiome revealed by metagenomics and culture.</title>
        <authorList>
            <person name="Gilroy R."/>
            <person name="Ravi A."/>
            <person name="Getino M."/>
            <person name="Pursley I."/>
            <person name="Horton D.L."/>
            <person name="Alikhan N.F."/>
            <person name="Baker D."/>
            <person name="Gharbi K."/>
            <person name="Hall N."/>
            <person name="Watson M."/>
            <person name="Adriaenssens E.M."/>
            <person name="Foster-Nyarko E."/>
            <person name="Jarju S."/>
            <person name="Secka A."/>
            <person name="Antonio M."/>
            <person name="Oren A."/>
            <person name="Chaudhuri R.R."/>
            <person name="La Ragione R."/>
            <person name="Hildebrand F."/>
            <person name="Pallen M.J."/>
        </authorList>
    </citation>
    <scope>NUCLEOTIDE SEQUENCE</scope>
    <source>
        <strain evidence="4">ChiSjej1B19-7085</strain>
    </source>
</reference>
<feature type="domain" description="SWIM-type" evidence="3">
    <location>
        <begin position="50"/>
        <end position="89"/>
    </location>
</feature>
<feature type="compositionally biased region" description="Basic and acidic residues" evidence="2">
    <location>
        <begin position="118"/>
        <end position="128"/>
    </location>
</feature>
<feature type="domain" description="SWIM-type" evidence="3">
    <location>
        <begin position="175"/>
        <end position="209"/>
    </location>
</feature>
<keyword evidence="1" id="KW-0479">Metal-binding</keyword>
<evidence type="ECO:0000256" key="1">
    <source>
        <dbReference type="PROSITE-ProRule" id="PRU00325"/>
    </source>
</evidence>
<accession>A0A9D1DPQ7</accession>
<evidence type="ECO:0000259" key="3">
    <source>
        <dbReference type="PROSITE" id="PS50966"/>
    </source>
</evidence>
<organism evidence="4 5">
    <name type="scientific">Candidatus Gallacutalibacter pullicola</name>
    <dbReference type="NCBI Taxonomy" id="2840830"/>
    <lineage>
        <taxon>Bacteria</taxon>
        <taxon>Bacillati</taxon>
        <taxon>Bacillota</taxon>
        <taxon>Clostridia</taxon>
        <taxon>Eubacteriales</taxon>
        <taxon>Candidatus Gallacutalibacter</taxon>
    </lineage>
</organism>
<evidence type="ECO:0000313" key="5">
    <source>
        <dbReference type="Proteomes" id="UP000886785"/>
    </source>
</evidence>
<dbReference type="PROSITE" id="PS50966">
    <property type="entry name" value="ZF_SWIM"/>
    <property type="match status" value="2"/>
</dbReference>
<sequence length="703" mass="80757">MSEKLDQLRELIQKMDDDYLIGLSNKGIVKRAAKDLEGKDPSVSVGEDGVTIEIDGETCTYTMPPSAFSCTCPSRSVCRHLIAGLLHLRNHPEILGTEMSPAVGEPEEEPKSGPQEEPPTKEEPKGHPEILGFPIETIRKTLKKKQYQELLVQAERGEFPEITDSSIVTVRFLRENITVKLLEPVENSTCTCHKKELCPHKAAAILWYQLKMGAAKLEDLREPQQEDQQELESWREAGAKLRIFLSDALKNGLARESGEEADSCDQLALYCHNLRLPSLERELRGLGEDYRQYLNRSNQFRMDWWIERICRLYQSSETLRKGSYRQISEMAGDYKSEYYETDQMRLYAVAQQSFLTKSGYDGTTTWFLRLPEMDWYTFTRAVPVYYDSTGRPGRNPQKAAAPWNLGCLSEDMPGMELVLEHPKVNEEKRLSSSESTKGRLIRSRDVYSLTEDGGALPCFYSDFQRMAQERLLKASAVEQENEEEPRRIPVFVCAQSAEEQSYDEVRQCYQRRIFDGKGRSLLLEVLYNQKNKKNIEILEYYGKKKEIPVYFGFLTLSDGWMKLEPIEVFLRPEILPLEPGTPEYTETAIPESTCLRMQELLKDAGQTLESLAMSGAGGLMKTQQEELIRQAQLLEKYGMSRAANRMNRLSEQAAAQWNRLEKDYPALLESWIECCVYLRQCRAALERELLKSRMGQEESQSQR</sequence>
<dbReference type="EMBL" id="DVHF01000042">
    <property type="protein sequence ID" value="HIR56763.1"/>
    <property type="molecule type" value="Genomic_DNA"/>
</dbReference>
<dbReference type="Proteomes" id="UP000886785">
    <property type="component" value="Unassembled WGS sequence"/>
</dbReference>
<dbReference type="AlphaFoldDB" id="A0A9D1DPQ7"/>
<comment type="caution">
    <text evidence="4">The sequence shown here is derived from an EMBL/GenBank/DDBJ whole genome shotgun (WGS) entry which is preliminary data.</text>
</comment>
<keyword evidence="1" id="KW-0862">Zinc</keyword>
<reference evidence="4" key="1">
    <citation type="submission" date="2020-10" db="EMBL/GenBank/DDBJ databases">
        <authorList>
            <person name="Gilroy R."/>
        </authorList>
    </citation>
    <scope>NUCLEOTIDE SEQUENCE</scope>
    <source>
        <strain evidence="4">ChiSjej1B19-7085</strain>
    </source>
</reference>
<evidence type="ECO:0000313" key="4">
    <source>
        <dbReference type="EMBL" id="HIR56763.1"/>
    </source>
</evidence>
<proteinExistence type="predicted"/>